<keyword evidence="7 9" id="KW-0539">Nucleus</keyword>
<evidence type="ECO:0000256" key="7">
    <source>
        <dbReference type="ARBA" id="ARBA00023242"/>
    </source>
</evidence>
<evidence type="ECO:0000259" key="11">
    <source>
        <dbReference type="Pfam" id="PF08638"/>
    </source>
</evidence>
<comment type="subunit">
    <text evidence="9">Component of the Mediator complex.</text>
</comment>
<proteinExistence type="inferred from homology"/>
<comment type="similarity">
    <text evidence="2 9">Belongs to the Mediator complex subunit 14 family.</text>
</comment>
<dbReference type="GO" id="GO:0006357">
    <property type="term" value="P:regulation of transcription by RNA polymerase II"/>
    <property type="evidence" value="ECO:0007669"/>
    <property type="project" value="InterPro"/>
</dbReference>
<organism evidence="12 13">
    <name type="scientific">Zasmidium cellare ATCC 36951</name>
    <dbReference type="NCBI Taxonomy" id="1080233"/>
    <lineage>
        <taxon>Eukaryota</taxon>
        <taxon>Fungi</taxon>
        <taxon>Dikarya</taxon>
        <taxon>Ascomycota</taxon>
        <taxon>Pezizomycotina</taxon>
        <taxon>Dothideomycetes</taxon>
        <taxon>Dothideomycetidae</taxon>
        <taxon>Mycosphaerellales</taxon>
        <taxon>Mycosphaerellaceae</taxon>
        <taxon>Zasmidium</taxon>
    </lineage>
</organism>
<evidence type="ECO:0000313" key="12">
    <source>
        <dbReference type="EMBL" id="KAF2170675.1"/>
    </source>
</evidence>
<keyword evidence="6 9" id="KW-0804">Transcription</keyword>
<protein>
    <recommendedName>
        <fullName evidence="3 9">Mediator of RNA polymerase II transcription subunit 14</fullName>
    </recommendedName>
    <alternativeName>
        <fullName evidence="8 9">Mediator complex subunit 14</fullName>
    </alternativeName>
</protein>
<feature type="domain" description="Mediator complex subunit MED14 N-terminal" evidence="11">
    <location>
        <begin position="97"/>
        <end position="303"/>
    </location>
</feature>
<evidence type="ECO:0000256" key="3">
    <source>
        <dbReference type="ARBA" id="ARBA00019619"/>
    </source>
</evidence>
<gene>
    <name evidence="12" type="ORF">M409DRAFT_19491</name>
</gene>
<dbReference type="InterPro" id="IPR055122">
    <property type="entry name" value="Med14_N"/>
</dbReference>
<reference evidence="12" key="1">
    <citation type="journal article" date="2020" name="Stud. Mycol.">
        <title>101 Dothideomycetes genomes: a test case for predicting lifestyles and emergence of pathogens.</title>
        <authorList>
            <person name="Haridas S."/>
            <person name="Albert R."/>
            <person name="Binder M."/>
            <person name="Bloem J."/>
            <person name="Labutti K."/>
            <person name="Salamov A."/>
            <person name="Andreopoulos B."/>
            <person name="Baker S."/>
            <person name="Barry K."/>
            <person name="Bills G."/>
            <person name="Bluhm B."/>
            <person name="Cannon C."/>
            <person name="Castanera R."/>
            <person name="Culley D."/>
            <person name="Daum C."/>
            <person name="Ezra D."/>
            <person name="Gonzalez J."/>
            <person name="Henrissat B."/>
            <person name="Kuo A."/>
            <person name="Liang C."/>
            <person name="Lipzen A."/>
            <person name="Lutzoni F."/>
            <person name="Magnuson J."/>
            <person name="Mondo S."/>
            <person name="Nolan M."/>
            <person name="Ohm R."/>
            <person name="Pangilinan J."/>
            <person name="Park H.-J."/>
            <person name="Ramirez L."/>
            <person name="Alfaro M."/>
            <person name="Sun H."/>
            <person name="Tritt A."/>
            <person name="Yoshinaga Y."/>
            <person name="Zwiers L.-H."/>
            <person name="Turgeon B."/>
            <person name="Goodwin S."/>
            <person name="Spatafora J."/>
            <person name="Crous P."/>
            <person name="Grigoriev I."/>
        </authorList>
    </citation>
    <scope>NUCLEOTIDE SEQUENCE</scope>
    <source>
        <strain evidence="12">ATCC 36951</strain>
    </source>
</reference>
<feature type="compositionally biased region" description="Polar residues" evidence="10">
    <location>
        <begin position="130"/>
        <end position="146"/>
    </location>
</feature>
<dbReference type="GO" id="GO:0016592">
    <property type="term" value="C:mediator complex"/>
    <property type="evidence" value="ECO:0007669"/>
    <property type="project" value="UniProtKB-UniRule"/>
</dbReference>
<dbReference type="Pfam" id="PF08638">
    <property type="entry name" value="Med14"/>
    <property type="match status" value="1"/>
</dbReference>
<sequence>MDQQGANGSHDLKKEHAQAQAAGLPPKPDFTQKQMAPPVSAPDNHAVNGSLPNGAPGQGPHPPATNGDIAVGTAVIADPQSPPELDQSWREQPNNKSMGTLIDRLAQACFEDLNSTLQKMADTPVEPRSGQPNGITQPSTDSSEASLSKKRTFMDFANGQRDRFIKTLVLSDWARSSDEMSRLVDIKVMFDQRDAMQKFAINFIGHVKRDVNQIKIPNPNIDLAMELLAAGKASKLPHLGYIAPKRLSAKETLKALRNMNVALETRLNLHEDLPPLFNDFSVANGKATFRVPGEFEVDLAIADEDINSQFYFINARFLFSPAAADIPGPLLKQLEDRSNLALATKGLQGCYELLHNFILTYKINVLYDQARQVEREKWFGCLGIQKSHRVLTVQYWRGMPGRKSWIEIAVSSGKQQSRRSRRPTTPQLSVRWFRRGELVEDHGLEFDWQNLSLEHILRNVVARHISWVLRATQGRLQVLAGANSKLQMALQSSKDSAEDSHLTLSLPGMQSTLAVRLEPITGHVSMSTTTPRAADLEGRLNKQPDPDLALALAGLLCNTVKDRVDKAAELAAWSPYRAVIRTDNFKAIFGADVTSWRAFVPSPGWASQTRQWVLFPTFSLAGQKWWVVRLENKSNSSQNPSAKAIVIARRVTVDRIVAPNTASIMSRSLLLQIEKLAVAEVSFAVLSEQLSSEKIPHRVQRIASLTDGDSSAGSMPMSAMLIQWQALPKSPSRRDSAVDPVKVTNQGFMTQGVGSDGTGADIGHELRLTVDDGKLKSLRAYLADSRRPSDIAMNASGGLAIRLRTSFGEPFFEQIKDLLRSCERLDMYLQMLDALKMRPVVASTTKFSFIYNDAPELSTTITFRGSDDKLSATLKLEPSAINPQQRQRLAFEKLMNSTTTPNRFAILCQALRYSLPIMQLWEKLESADSTGPDFTVTVLDANTMKLAYKAPLPTWVFYIELRINKKTDGGSLCIWKIRRDKSTTPRELGSTVFGRALLDLAKHKDNDWLGLEDGTLVGQTVPGGALALESLDRLMRSFRGVEDSATKQEDAPQQQQRAPPQQKPAPTNSKPAPAKTNSNPNAARNNQSKVKKEVIELD</sequence>
<evidence type="ECO:0000256" key="4">
    <source>
        <dbReference type="ARBA" id="ARBA00023015"/>
    </source>
</evidence>
<evidence type="ECO:0000256" key="6">
    <source>
        <dbReference type="ARBA" id="ARBA00023163"/>
    </source>
</evidence>
<dbReference type="PANTHER" id="PTHR12809:SF2">
    <property type="entry name" value="MEDIATOR OF RNA POLYMERASE II TRANSCRIPTION SUBUNIT 14"/>
    <property type="match status" value="1"/>
</dbReference>
<name>A0A6A6CUG0_ZASCE</name>
<dbReference type="Pfam" id="PF26204">
    <property type="entry name" value="Med14_fung"/>
    <property type="match status" value="1"/>
</dbReference>
<keyword evidence="4 9" id="KW-0805">Transcription regulation</keyword>
<dbReference type="OrthoDB" id="205099at2759"/>
<feature type="region of interest" description="Disordered" evidence="10">
    <location>
        <begin position="122"/>
        <end position="147"/>
    </location>
</feature>
<comment type="function">
    <text evidence="9">Component of the Mediator complex, a coactivator involved in the regulated transcription of nearly all RNA polymerase II-dependent genes. Mediator functions as a bridge to convey information from gene-specific regulatory proteins to the basal RNA polymerase II transcription machinery. Mediator is recruited to promoters by direct interactions with regulatory proteins and serves as a scaffold for the assembly of a functional preinitiation complex with RNA polymerase II and the general transcription factors.</text>
</comment>
<feature type="compositionally biased region" description="Low complexity" evidence="10">
    <location>
        <begin position="1051"/>
        <end position="1066"/>
    </location>
</feature>
<dbReference type="GeneID" id="54558232"/>
<dbReference type="InterPro" id="IPR013947">
    <property type="entry name" value="Mediator_Med14"/>
</dbReference>
<feature type="compositionally biased region" description="Polar residues" evidence="10">
    <location>
        <begin position="1067"/>
        <end position="1088"/>
    </location>
</feature>
<dbReference type="EMBL" id="ML993585">
    <property type="protein sequence ID" value="KAF2170675.1"/>
    <property type="molecule type" value="Genomic_DNA"/>
</dbReference>
<evidence type="ECO:0000256" key="10">
    <source>
        <dbReference type="SAM" id="MobiDB-lite"/>
    </source>
</evidence>
<evidence type="ECO:0000256" key="5">
    <source>
        <dbReference type="ARBA" id="ARBA00023159"/>
    </source>
</evidence>
<dbReference type="AlphaFoldDB" id="A0A6A6CUG0"/>
<evidence type="ECO:0000256" key="8">
    <source>
        <dbReference type="ARBA" id="ARBA00032007"/>
    </source>
</evidence>
<feature type="compositionally biased region" description="Basic and acidic residues" evidence="10">
    <location>
        <begin position="1041"/>
        <end position="1050"/>
    </location>
</feature>
<dbReference type="PANTHER" id="PTHR12809">
    <property type="entry name" value="MEDIATOR COMPLEX SUBUNIT"/>
    <property type="match status" value="1"/>
</dbReference>
<dbReference type="GO" id="GO:0003712">
    <property type="term" value="F:transcription coregulator activity"/>
    <property type="evidence" value="ECO:0007669"/>
    <property type="project" value="UniProtKB-UniRule"/>
</dbReference>
<evidence type="ECO:0000256" key="9">
    <source>
        <dbReference type="RuleBase" id="RU365082"/>
    </source>
</evidence>
<accession>A0A6A6CUG0</accession>
<dbReference type="RefSeq" id="XP_033671564.1">
    <property type="nucleotide sequence ID" value="XM_033804960.1"/>
</dbReference>
<dbReference type="GO" id="GO:0070847">
    <property type="term" value="C:core mediator complex"/>
    <property type="evidence" value="ECO:0007669"/>
    <property type="project" value="TreeGrafter"/>
</dbReference>
<evidence type="ECO:0000313" key="13">
    <source>
        <dbReference type="Proteomes" id="UP000799537"/>
    </source>
</evidence>
<comment type="subcellular location">
    <subcellularLocation>
        <location evidence="1 9">Nucleus</location>
    </subcellularLocation>
</comment>
<evidence type="ECO:0000256" key="2">
    <source>
        <dbReference type="ARBA" id="ARBA00007813"/>
    </source>
</evidence>
<keyword evidence="13" id="KW-1185">Reference proteome</keyword>
<feature type="region of interest" description="Disordered" evidence="10">
    <location>
        <begin position="1"/>
        <end position="69"/>
    </location>
</feature>
<evidence type="ECO:0000256" key="1">
    <source>
        <dbReference type="ARBA" id="ARBA00004123"/>
    </source>
</evidence>
<feature type="region of interest" description="Disordered" evidence="10">
    <location>
        <begin position="1041"/>
        <end position="1098"/>
    </location>
</feature>
<keyword evidence="5 9" id="KW-0010">Activator</keyword>
<dbReference type="Proteomes" id="UP000799537">
    <property type="component" value="Unassembled WGS sequence"/>
</dbReference>